<dbReference type="EMBL" id="GBRH01240908">
    <property type="protein sequence ID" value="JAD56987.1"/>
    <property type="molecule type" value="Transcribed_RNA"/>
</dbReference>
<accession>A0A0A9BCF4</accession>
<dbReference type="AlphaFoldDB" id="A0A0A9BCF4"/>
<reference evidence="1" key="1">
    <citation type="submission" date="2014-09" db="EMBL/GenBank/DDBJ databases">
        <authorList>
            <person name="Magalhaes I.L.F."/>
            <person name="Oliveira U."/>
            <person name="Santos F.R."/>
            <person name="Vidigal T.H.D.A."/>
            <person name="Brescovit A.D."/>
            <person name="Santos A.J."/>
        </authorList>
    </citation>
    <scope>NUCLEOTIDE SEQUENCE</scope>
    <source>
        <tissue evidence="1">Shoot tissue taken approximately 20 cm above the soil surface</tissue>
    </source>
</reference>
<organism evidence="1">
    <name type="scientific">Arundo donax</name>
    <name type="common">Giant reed</name>
    <name type="synonym">Donax arundinaceus</name>
    <dbReference type="NCBI Taxonomy" id="35708"/>
    <lineage>
        <taxon>Eukaryota</taxon>
        <taxon>Viridiplantae</taxon>
        <taxon>Streptophyta</taxon>
        <taxon>Embryophyta</taxon>
        <taxon>Tracheophyta</taxon>
        <taxon>Spermatophyta</taxon>
        <taxon>Magnoliopsida</taxon>
        <taxon>Liliopsida</taxon>
        <taxon>Poales</taxon>
        <taxon>Poaceae</taxon>
        <taxon>PACMAD clade</taxon>
        <taxon>Arundinoideae</taxon>
        <taxon>Arundineae</taxon>
        <taxon>Arundo</taxon>
    </lineage>
</organism>
<protein>
    <submittedName>
        <fullName evidence="1">Uncharacterized protein</fullName>
    </submittedName>
</protein>
<evidence type="ECO:0000313" key="1">
    <source>
        <dbReference type="EMBL" id="JAD56987.1"/>
    </source>
</evidence>
<reference evidence="1" key="2">
    <citation type="journal article" date="2015" name="Data Brief">
        <title>Shoot transcriptome of the giant reed, Arundo donax.</title>
        <authorList>
            <person name="Barrero R.A."/>
            <person name="Guerrero F.D."/>
            <person name="Moolhuijzen P."/>
            <person name="Goolsby J.A."/>
            <person name="Tidwell J."/>
            <person name="Bellgard S.E."/>
            <person name="Bellgard M.I."/>
        </authorList>
    </citation>
    <scope>NUCLEOTIDE SEQUENCE</scope>
    <source>
        <tissue evidence="1">Shoot tissue taken approximately 20 cm above the soil surface</tissue>
    </source>
</reference>
<sequence length="32" mass="3905">MQMGRLQGLQMRAQRKWPKRIQCWLNSILFSV</sequence>
<proteinExistence type="predicted"/>
<name>A0A0A9BCF4_ARUDO</name>